<dbReference type="AlphaFoldDB" id="A0A3Q7GS21"/>
<dbReference type="Proteomes" id="UP000004994">
    <property type="component" value="Chromosome 6"/>
</dbReference>
<proteinExistence type="predicted"/>
<reference evidence="1" key="2">
    <citation type="submission" date="2019-01" db="UniProtKB">
        <authorList>
            <consortium name="EnsemblPlants"/>
        </authorList>
    </citation>
    <scope>IDENTIFICATION</scope>
    <source>
        <strain evidence="1">cv. Heinz 1706</strain>
    </source>
</reference>
<evidence type="ECO:0000313" key="2">
    <source>
        <dbReference type="Proteomes" id="UP000004994"/>
    </source>
</evidence>
<dbReference type="InParanoid" id="A0A3Q7GS21"/>
<sequence>MEHLTAHLHRPRTTRSPLSLWGDGGSVPFEPFFSLLEIKMGAGLQKDLRVSRVGPGWSLNAFFFLLIGVIVTNERSSSHLCFIDIGAKVSTPAHHPLMELAEPREKIPRYNKESKKGSKPLKQKALKNAMTWDRASYLVDSPFPPPRALAFRVDTQEFHYEDMTQSLKSMMCPTDRRIPSILTKMLLGEKNLLTQEHLNLFFLCPTSAYVKASAHHSVKGNATQGSKKKAGASLERLGKSRERVVAILASLLRRSSTTLLKNLPSRVGLSHAFTKEFSPSQRKSDKADSKLSFIPRHNLYPCASYSPGVRSQKYSHPCPLTSIPRASYPFSLNDGRAANPTRKTHIGLRDNQARTDDFHHVKVTLYH</sequence>
<dbReference type="Gramene" id="Solyc06g043038.1.1">
    <property type="protein sequence ID" value="Solyc06g043038.1.1"/>
    <property type="gene ID" value="Solyc06g043038.1"/>
</dbReference>
<name>A0A3Q7GS21_SOLLC</name>
<keyword evidence="2" id="KW-1185">Reference proteome</keyword>
<accession>A0A3Q7GS21</accession>
<dbReference type="EnsemblPlants" id="Solyc06g043038.1.1">
    <property type="protein sequence ID" value="Solyc06g043038.1.1"/>
    <property type="gene ID" value="Solyc06g043038.1"/>
</dbReference>
<protein>
    <submittedName>
        <fullName evidence="1">Uncharacterized protein</fullName>
    </submittedName>
</protein>
<evidence type="ECO:0000313" key="1">
    <source>
        <dbReference type="EnsemblPlants" id="Solyc06g043038.1.1"/>
    </source>
</evidence>
<organism evidence="1">
    <name type="scientific">Solanum lycopersicum</name>
    <name type="common">Tomato</name>
    <name type="synonym">Lycopersicon esculentum</name>
    <dbReference type="NCBI Taxonomy" id="4081"/>
    <lineage>
        <taxon>Eukaryota</taxon>
        <taxon>Viridiplantae</taxon>
        <taxon>Streptophyta</taxon>
        <taxon>Embryophyta</taxon>
        <taxon>Tracheophyta</taxon>
        <taxon>Spermatophyta</taxon>
        <taxon>Magnoliopsida</taxon>
        <taxon>eudicotyledons</taxon>
        <taxon>Gunneridae</taxon>
        <taxon>Pentapetalae</taxon>
        <taxon>asterids</taxon>
        <taxon>lamiids</taxon>
        <taxon>Solanales</taxon>
        <taxon>Solanaceae</taxon>
        <taxon>Solanoideae</taxon>
        <taxon>Solaneae</taxon>
        <taxon>Solanum</taxon>
        <taxon>Solanum subgen. Lycopersicon</taxon>
    </lineage>
</organism>
<reference evidence="1" key="1">
    <citation type="journal article" date="2012" name="Nature">
        <title>The tomato genome sequence provides insights into fleshy fruit evolution.</title>
        <authorList>
            <consortium name="Tomato Genome Consortium"/>
        </authorList>
    </citation>
    <scope>NUCLEOTIDE SEQUENCE [LARGE SCALE GENOMIC DNA]</scope>
    <source>
        <strain evidence="1">cv. Heinz 1706</strain>
    </source>
</reference>
<dbReference type="STRING" id="4081.A0A3Q7GS21"/>